<proteinExistence type="predicted"/>
<gene>
    <name evidence="3" type="ORF">PGLA2088_LOCUS23546</name>
</gene>
<evidence type="ECO:0000313" key="3">
    <source>
        <dbReference type="EMBL" id="CAE8683619.1"/>
    </source>
</evidence>
<dbReference type="PANTHER" id="PTHR43037:SF1">
    <property type="entry name" value="BLL1128 PROTEIN"/>
    <property type="match status" value="1"/>
</dbReference>
<feature type="domain" description="Peptidase S9 prolyl oligopeptidase catalytic" evidence="2">
    <location>
        <begin position="47"/>
        <end position="98"/>
    </location>
</feature>
<feature type="non-terminal residue" evidence="3">
    <location>
        <position position="112"/>
    </location>
</feature>
<comment type="caution">
    <text evidence="3">The sequence shown here is derived from an EMBL/GenBank/DDBJ whole genome shotgun (WGS) entry which is preliminary data.</text>
</comment>
<name>A0A813JRY5_POLGL</name>
<organism evidence="3 4">
    <name type="scientific">Polarella glacialis</name>
    <name type="common">Dinoflagellate</name>
    <dbReference type="NCBI Taxonomy" id="89957"/>
    <lineage>
        <taxon>Eukaryota</taxon>
        <taxon>Sar</taxon>
        <taxon>Alveolata</taxon>
        <taxon>Dinophyceae</taxon>
        <taxon>Suessiales</taxon>
        <taxon>Suessiaceae</taxon>
        <taxon>Polarella</taxon>
    </lineage>
</organism>
<keyword evidence="1" id="KW-0732">Signal</keyword>
<protein>
    <recommendedName>
        <fullName evidence="2">Peptidase S9 prolyl oligopeptidase catalytic domain-containing protein</fullName>
    </recommendedName>
</protein>
<dbReference type="GO" id="GO:0008236">
    <property type="term" value="F:serine-type peptidase activity"/>
    <property type="evidence" value="ECO:0007669"/>
    <property type="project" value="InterPro"/>
</dbReference>
<reference evidence="3" key="1">
    <citation type="submission" date="2021-02" db="EMBL/GenBank/DDBJ databases">
        <authorList>
            <person name="Dougan E. K."/>
            <person name="Rhodes N."/>
            <person name="Thang M."/>
            <person name="Chan C."/>
        </authorList>
    </citation>
    <scope>NUCLEOTIDE SEQUENCE</scope>
</reference>
<evidence type="ECO:0000259" key="2">
    <source>
        <dbReference type="Pfam" id="PF00326"/>
    </source>
</evidence>
<dbReference type="Gene3D" id="3.40.50.1820">
    <property type="entry name" value="alpha/beta hydrolase"/>
    <property type="match status" value="1"/>
</dbReference>
<dbReference type="Pfam" id="PF00326">
    <property type="entry name" value="Peptidase_S9"/>
    <property type="match status" value="1"/>
</dbReference>
<dbReference type="InterPro" id="IPR050955">
    <property type="entry name" value="Plant_Biomass_Hydrol_Est"/>
</dbReference>
<feature type="non-terminal residue" evidence="3">
    <location>
        <position position="1"/>
    </location>
</feature>
<dbReference type="GO" id="GO:0006508">
    <property type="term" value="P:proteolysis"/>
    <property type="evidence" value="ECO:0007669"/>
    <property type="project" value="InterPro"/>
</dbReference>
<dbReference type="SUPFAM" id="SSF53474">
    <property type="entry name" value="alpha/beta-Hydrolases"/>
    <property type="match status" value="1"/>
</dbReference>
<dbReference type="EMBL" id="CAJNNW010026208">
    <property type="protein sequence ID" value="CAE8683619.1"/>
    <property type="molecule type" value="Genomic_DNA"/>
</dbReference>
<dbReference type="Proteomes" id="UP000626109">
    <property type="component" value="Unassembled WGS sequence"/>
</dbReference>
<accession>A0A813JRY5</accession>
<dbReference type="InterPro" id="IPR029058">
    <property type="entry name" value="AB_hydrolase_fold"/>
</dbReference>
<sequence>AGERGHEDGRDLGKVCLHGPWRSQGIENFFLLAPQCPNGLVWPALAKQVVALARSILQSHRLDASRCYITGLSMGGFGAWAAAVADPELFAAVVPVCGGFAPPLPRTTGLSA</sequence>
<dbReference type="AlphaFoldDB" id="A0A813JRY5"/>
<evidence type="ECO:0000256" key="1">
    <source>
        <dbReference type="ARBA" id="ARBA00022729"/>
    </source>
</evidence>
<evidence type="ECO:0000313" key="4">
    <source>
        <dbReference type="Proteomes" id="UP000626109"/>
    </source>
</evidence>
<dbReference type="InterPro" id="IPR001375">
    <property type="entry name" value="Peptidase_S9_cat"/>
</dbReference>
<dbReference type="PANTHER" id="PTHR43037">
    <property type="entry name" value="UNNAMED PRODUCT-RELATED"/>
    <property type="match status" value="1"/>
</dbReference>